<keyword evidence="7" id="KW-0663">Pyridoxal phosphate</keyword>
<evidence type="ECO:0000256" key="3">
    <source>
        <dbReference type="ARBA" id="ARBA00013053"/>
    </source>
</evidence>
<name>A0A7I4AS38_PHYPA</name>
<dbReference type="GO" id="GO:0009082">
    <property type="term" value="P:branched-chain amino acid biosynthetic process"/>
    <property type="evidence" value="ECO:0007669"/>
    <property type="project" value="UniProtKB-KW"/>
</dbReference>
<dbReference type="GeneID" id="112291634"/>
<evidence type="ECO:0000256" key="5">
    <source>
        <dbReference type="ARBA" id="ARBA00022605"/>
    </source>
</evidence>
<dbReference type="SUPFAM" id="SSF56752">
    <property type="entry name" value="D-aminoacid aminotransferase-like PLP-dependent enzymes"/>
    <property type="match status" value="1"/>
</dbReference>
<keyword evidence="6" id="KW-0808">Transferase</keyword>
<organism evidence="9 10">
    <name type="scientific">Physcomitrium patens</name>
    <name type="common">Spreading-leaved earth moss</name>
    <name type="synonym">Physcomitrella patens</name>
    <dbReference type="NCBI Taxonomy" id="3218"/>
    <lineage>
        <taxon>Eukaryota</taxon>
        <taxon>Viridiplantae</taxon>
        <taxon>Streptophyta</taxon>
        <taxon>Embryophyta</taxon>
        <taxon>Bryophyta</taxon>
        <taxon>Bryophytina</taxon>
        <taxon>Bryopsida</taxon>
        <taxon>Funariidae</taxon>
        <taxon>Funariales</taxon>
        <taxon>Funariaceae</taxon>
        <taxon>Physcomitrium</taxon>
    </lineage>
</organism>
<evidence type="ECO:0000256" key="8">
    <source>
        <dbReference type="ARBA" id="ARBA00023304"/>
    </source>
</evidence>
<gene>
    <name evidence="9" type="primary">LOC112291634</name>
</gene>
<keyword evidence="10" id="KW-1185">Reference proteome</keyword>
<dbReference type="EnsemblPlants" id="Pp3c14_21300V3.8">
    <property type="protein sequence ID" value="Pp3c14_21300V3.8"/>
    <property type="gene ID" value="Pp3c14_21300"/>
</dbReference>
<dbReference type="RefSeq" id="XP_024395091.1">
    <property type="nucleotide sequence ID" value="XM_024539323.1"/>
</dbReference>
<dbReference type="EnsemblPlants" id="Pp3c14_21300V3.6">
    <property type="protein sequence ID" value="Pp3c14_21300V3.6"/>
    <property type="gene ID" value="Pp3c14_21300"/>
</dbReference>
<dbReference type="InterPro" id="IPR001544">
    <property type="entry name" value="Aminotrans_IV"/>
</dbReference>
<dbReference type="Gramene" id="Pp3c14_21300V3.13">
    <property type="protein sequence ID" value="Pp3c14_21300V3.13"/>
    <property type="gene ID" value="Pp3c14_21300"/>
</dbReference>
<dbReference type="Gramene" id="Pp3c14_21300V3.11">
    <property type="protein sequence ID" value="Pp3c14_21300V3.11"/>
    <property type="gene ID" value="Pp3c14_21300"/>
</dbReference>
<dbReference type="InterPro" id="IPR036038">
    <property type="entry name" value="Aminotransferase-like"/>
</dbReference>
<dbReference type="RefSeq" id="XP_073394876.1">
    <property type="nucleotide sequence ID" value="XM_073538775.1"/>
</dbReference>
<evidence type="ECO:0000313" key="9">
    <source>
        <dbReference type="EnsemblPlants" id="Pp3c14_21300V3.8"/>
    </source>
</evidence>
<evidence type="ECO:0000256" key="1">
    <source>
        <dbReference type="ARBA" id="ARBA00001933"/>
    </source>
</evidence>
<dbReference type="Gramene" id="Pp3c14_21300V3.15">
    <property type="protein sequence ID" value="Pp3c14_21300V3.15"/>
    <property type="gene ID" value="Pp3c14_21300"/>
</dbReference>
<evidence type="ECO:0000256" key="2">
    <source>
        <dbReference type="ARBA" id="ARBA00009320"/>
    </source>
</evidence>
<dbReference type="CDD" id="cd01557">
    <property type="entry name" value="BCAT_beta_family"/>
    <property type="match status" value="1"/>
</dbReference>
<dbReference type="InterPro" id="IPR043131">
    <property type="entry name" value="BCAT-like_N"/>
</dbReference>
<dbReference type="EnsemblPlants" id="Pp3c14_21300V3.10">
    <property type="protein sequence ID" value="Pp3c14_21300V3.10"/>
    <property type="gene ID" value="Pp3c14_21300"/>
</dbReference>
<comment type="cofactor">
    <cofactor evidence="1">
        <name>pyridoxal 5'-phosphate</name>
        <dbReference type="ChEBI" id="CHEBI:597326"/>
    </cofactor>
</comment>
<dbReference type="Gramene" id="Pp3c14_21300V3.12">
    <property type="protein sequence ID" value="Pp3c14_21300V3.12"/>
    <property type="gene ID" value="Pp3c14_21300"/>
</dbReference>
<dbReference type="Gene3D" id="3.30.470.10">
    <property type="match status" value="1"/>
</dbReference>
<dbReference type="Gramene" id="Pp3c14_21300V3.9">
    <property type="protein sequence ID" value="Pp3c14_21300V3.9"/>
    <property type="gene ID" value="Pp3c14_21300"/>
</dbReference>
<dbReference type="NCBIfam" id="TIGR01123">
    <property type="entry name" value="ilvE_II"/>
    <property type="match status" value="1"/>
</dbReference>
<comment type="similarity">
    <text evidence="2">Belongs to the class-IV pyridoxal-phosphate-dependent aminotransferase family.</text>
</comment>
<dbReference type="RefSeq" id="XP_024395095.1">
    <property type="nucleotide sequence ID" value="XM_024539327.2"/>
</dbReference>
<dbReference type="Pfam" id="PF01063">
    <property type="entry name" value="Aminotran_4"/>
    <property type="match status" value="1"/>
</dbReference>
<evidence type="ECO:0000313" key="10">
    <source>
        <dbReference type="Proteomes" id="UP000006727"/>
    </source>
</evidence>
<sequence length="498" mass="54998">MLICSAKRLLGSRSSLAKYRNGAHSKFARHSAVLYPDGRSPAFKEECRFAALDDAGSNFSSGISKWGILWKHRMHSTTGIRLEEPLQKSMTEIVPRLALVPSDIRYEDLVITRSEHIQVKPKLDATTLRFGAVYSDHMLQASWREELGWTAPSIDPLSSVSLHPCAQVLHYAVQCFEGMKCYKGKDGRLRLFRPDMNMDRFAHSADRLTLPQFDKVELLECIKELLRIERDWVPDEEGFSIYIRPLLIFVTHPFLGVCPTREAMLFVILSPVGPYFPSGLKPIKLYVETQNGRAFPGGVGDTKIGGNYAPTLLPQLNGTQLGCSQVLFVLQDGNPGGGLVGESSSMNVFFLIQQDGENRELELVTPPLDGLILPGITRDSVLTLARGFGNMKVSERPLRFNELEGAAENGRLLEVFGTGTACMVQPVMGLVMKDQTEIVVPFNNEAAEYWLAKPPGTAGLPHSSAGEPLSVCGRLTRALLDVQHGHVDSKCFDSTQAV</sequence>
<evidence type="ECO:0000256" key="4">
    <source>
        <dbReference type="ARBA" id="ARBA00022576"/>
    </source>
</evidence>
<evidence type="ECO:0000256" key="6">
    <source>
        <dbReference type="ARBA" id="ARBA00022679"/>
    </source>
</evidence>
<protein>
    <recommendedName>
        <fullName evidence="3">branched-chain-amino-acid transaminase</fullName>
        <ecNumber evidence="3">2.6.1.42</ecNumber>
    </recommendedName>
</protein>
<keyword evidence="4" id="KW-0032">Aminotransferase</keyword>
<dbReference type="Gramene" id="Pp3c14_21300V3.8">
    <property type="protein sequence ID" value="Pp3c14_21300V3.8"/>
    <property type="gene ID" value="Pp3c14_21300"/>
</dbReference>
<dbReference type="Gramene" id="Pp3c14_21300V3.10">
    <property type="protein sequence ID" value="Pp3c14_21300V3.10"/>
    <property type="gene ID" value="Pp3c14_21300"/>
</dbReference>
<dbReference type="NCBIfam" id="NF009897">
    <property type="entry name" value="PRK13357.1"/>
    <property type="match status" value="1"/>
</dbReference>
<dbReference type="Gramene" id="Pp3c14_21300V3.7">
    <property type="protein sequence ID" value="Pp3c14_21300V3.7"/>
    <property type="gene ID" value="Pp3c14_21300"/>
</dbReference>
<dbReference type="Proteomes" id="UP000006727">
    <property type="component" value="Chromosome 14"/>
</dbReference>
<dbReference type="GO" id="GO:0008652">
    <property type="term" value="P:amino acid biosynthetic process"/>
    <property type="evidence" value="ECO:0007669"/>
    <property type="project" value="UniProtKB-KW"/>
</dbReference>
<dbReference type="InterPro" id="IPR005786">
    <property type="entry name" value="B_amino_transII"/>
</dbReference>
<dbReference type="RefSeq" id="XP_024395096.1">
    <property type="nucleotide sequence ID" value="XM_024539328.2"/>
</dbReference>
<dbReference type="Gene3D" id="3.20.10.10">
    <property type="entry name" value="D-amino Acid Aminotransferase, subunit A, domain 2"/>
    <property type="match status" value="1"/>
</dbReference>
<dbReference type="EnsemblPlants" id="Pp3c14_21300V3.12">
    <property type="protein sequence ID" value="Pp3c14_21300V3.12"/>
    <property type="gene ID" value="Pp3c14_21300"/>
</dbReference>
<accession>A0A7I4AS38</accession>
<dbReference type="FunFam" id="3.30.470.10:FF:000002">
    <property type="entry name" value="Branched-chain-amino-acid aminotransferase"/>
    <property type="match status" value="1"/>
</dbReference>
<dbReference type="InterPro" id="IPR033939">
    <property type="entry name" value="BCAT_family"/>
</dbReference>
<evidence type="ECO:0000256" key="7">
    <source>
        <dbReference type="ARBA" id="ARBA00022898"/>
    </source>
</evidence>
<dbReference type="RefSeq" id="XP_024395098.1">
    <property type="nucleotide sequence ID" value="XM_024539330.1"/>
</dbReference>
<dbReference type="RefSeq" id="XP_024395094.1">
    <property type="nucleotide sequence ID" value="XM_024539326.1"/>
</dbReference>
<dbReference type="Gramene" id="Pp3c14_21300V3.14">
    <property type="protein sequence ID" value="Pp3c14_21300V3.14"/>
    <property type="gene ID" value="Pp3c14_21300"/>
</dbReference>
<dbReference type="PANTHER" id="PTHR11825">
    <property type="entry name" value="SUBGROUP IIII AMINOTRANSFERASE"/>
    <property type="match status" value="1"/>
</dbReference>
<dbReference type="EnsemblPlants" id="Pp3c14_21300V3.7">
    <property type="protein sequence ID" value="Pp3c14_21300V3.7"/>
    <property type="gene ID" value="Pp3c14_21300"/>
</dbReference>
<dbReference type="EnsemblPlants" id="Pp3c14_21300V3.15">
    <property type="protein sequence ID" value="Pp3c14_21300V3.15"/>
    <property type="gene ID" value="Pp3c14_21300"/>
</dbReference>
<reference evidence="9 10" key="2">
    <citation type="journal article" date="2018" name="Plant J.">
        <title>The Physcomitrella patens chromosome-scale assembly reveals moss genome structure and evolution.</title>
        <authorList>
            <person name="Lang D."/>
            <person name="Ullrich K.K."/>
            <person name="Murat F."/>
            <person name="Fuchs J."/>
            <person name="Jenkins J."/>
            <person name="Haas F.B."/>
            <person name="Piednoel M."/>
            <person name="Gundlach H."/>
            <person name="Van Bel M."/>
            <person name="Meyberg R."/>
            <person name="Vives C."/>
            <person name="Morata J."/>
            <person name="Symeonidi A."/>
            <person name="Hiss M."/>
            <person name="Muchero W."/>
            <person name="Kamisugi Y."/>
            <person name="Saleh O."/>
            <person name="Blanc G."/>
            <person name="Decker E.L."/>
            <person name="van Gessel N."/>
            <person name="Grimwood J."/>
            <person name="Hayes R.D."/>
            <person name="Graham S.W."/>
            <person name="Gunter L.E."/>
            <person name="McDaniel S.F."/>
            <person name="Hoernstein S.N.W."/>
            <person name="Larsson A."/>
            <person name="Li F.W."/>
            <person name="Perroud P.F."/>
            <person name="Phillips J."/>
            <person name="Ranjan P."/>
            <person name="Rokshar D.S."/>
            <person name="Rothfels C.J."/>
            <person name="Schneider L."/>
            <person name="Shu S."/>
            <person name="Stevenson D.W."/>
            <person name="Thummler F."/>
            <person name="Tillich M."/>
            <person name="Villarreal Aguilar J.C."/>
            <person name="Widiez T."/>
            <person name="Wong G.K."/>
            <person name="Wymore A."/>
            <person name="Zhang Y."/>
            <person name="Zimmer A.D."/>
            <person name="Quatrano R.S."/>
            <person name="Mayer K.F.X."/>
            <person name="Goodstein D."/>
            <person name="Casacuberta J.M."/>
            <person name="Vandepoele K."/>
            <person name="Reski R."/>
            <person name="Cuming A.C."/>
            <person name="Tuskan G.A."/>
            <person name="Maumus F."/>
            <person name="Salse J."/>
            <person name="Schmutz J."/>
            <person name="Rensing S.A."/>
        </authorList>
    </citation>
    <scope>NUCLEOTIDE SEQUENCE [LARGE SCALE GENOMIC DNA]</scope>
    <source>
        <strain evidence="9 10">cv. Gransden 2004</strain>
    </source>
</reference>
<reference evidence="9 10" key="1">
    <citation type="journal article" date="2008" name="Science">
        <title>The Physcomitrella genome reveals evolutionary insights into the conquest of land by plants.</title>
        <authorList>
            <person name="Rensing S."/>
            <person name="Lang D."/>
            <person name="Zimmer A."/>
            <person name="Terry A."/>
            <person name="Salamov A."/>
            <person name="Shapiro H."/>
            <person name="Nishiyama T."/>
            <person name="Perroud P.-F."/>
            <person name="Lindquist E."/>
            <person name="Kamisugi Y."/>
            <person name="Tanahashi T."/>
            <person name="Sakakibara K."/>
            <person name="Fujita T."/>
            <person name="Oishi K."/>
            <person name="Shin-I T."/>
            <person name="Kuroki Y."/>
            <person name="Toyoda A."/>
            <person name="Suzuki Y."/>
            <person name="Hashimoto A."/>
            <person name="Yamaguchi K."/>
            <person name="Sugano A."/>
            <person name="Kohara Y."/>
            <person name="Fujiyama A."/>
            <person name="Anterola A."/>
            <person name="Aoki S."/>
            <person name="Ashton N."/>
            <person name="Barbazuk W.B."/>
            <person name="Barker E."/>
            <person name="Bennetzen J."/>
            <person name="Bezanilla M."/>
            <person name="Blankenship R."/>
            <person name="Cho S.H."/>
            <person name="Dutcher S."/>
            <person name="Estelle M."/>
            <person name="Fawcett J.A."/>
            <person name="Gundlach H."/>
            <person name="Hanada K."/>
            <person name="Heyl A."/>
            <person name="Hicks K.A."/>
            <person name="Hugh J."/>
            <person name="Lohr M."/>
            <person name="Mayer K."/>
            <person name="Melkozernov A."/>
            <person name="Murata T."/>
            <person name="Nelson D."/>
            <person name="Pils B."/>
            <person name="Prigge M."/>
            <person name="Reiss B."/>
            <person name="Renner T."/>
            <person name="Rombauts S."/>
            <person name="Rushton P."/>
            <person name="Sanderfoot A."/>
            <person name="Schween G."/>
            <person name="Shiu S.-H."/>
            <person name="Stueber K."/>
            <person name="Theodoulou F.L."/>
            <person name="Tu H."/>
            <person name="Van de Peer Y."/>
            <person name="Verrier P.J."/>
            <person name="Waters E."/>
            <person name="Wood A."/>
            <person name="Yang L."/>
            <person name="Cove D."/>
            <person name="Cuming A."/>
            <person name="Hasebe M."/>
            <person name="Lucas S."/>
            <person name="Mishler D.B."/>
            <person name="Reski R."/>
            <person name="Grigoriev I."/>
            <person name="Quatrano R.S."/>
            <person name="Boore J.L."/>
        </authorList>
    </citation>
    <scope>NUCLEOTIDE SEQUENCE [LARGE SCALE GENOMIC DNA]</scope>
    <source>
        <strain evidence="9 10">cv. Gransden 2004</strain>
    </source>
</reference>
<dbReference type="AlphaFoldDB" id="A0A7I4AS38"/>
<dbReference type="EnsemblPlants" id="Pp3c14_21300V3.14">
    <property type="protein sequence ID" value="Pp3c14_21300V3.14"/>
    <property type="gene ID" value="Pp3c14_21300"/>
</dbReference>
<dbReference type="GO" id="GO:0004084">
    <property type="term" value="F:branched-chain-amino-acid transaminase activity"/>
    <property type="evidence" value="ECO:0007669"/>
    <property type="project" value="UniProtKB-EC"/>
</dbReference>
<dbReference type="EC" id="2.6.1.42" evidence="3"/>
<dbReference type="EnsemblPlants" id="Pp3c14_21300V3.13">
    <property type="protein sequence ID" value="Pp3c14_21300V3.13"/>
    <property type="gene ID" value="Pp3c14_21300"/>
</dbReference>
<proteinExistence type="inferred from homology"/>
<dbReference type="RefSeq" id="XP_024395099.1">
    <property type="nucleotide sequence ID" value="XM_024539331.1"/>
</dbReference>
<dbReference type="EMBL" id="ABEU02000014">
    <property type="status" value="NOT_ANNOTATED_CDS"/>
    <property type="molecule type" value="Genomic_DNA"/>
</dbReference>
<dbReference type="EnsemblPlants" id="Pp3c14_21300V3.11">
    <property type="protein sequence ID" value="Pp3c14_21300V3.11"/>
    <property type="gene ID" value="Pp3c14_21300"/>
</dbReference>
<keyword evidence="8" id="KW-0100">Branched-chain amino acid biosynthesis</keyword>
<keyword evidence="5" id="KW-0028">Amino-acid biosynthesis</keyword>
<dbReference type="InterPro" id="IPR043132">
    <property type="entry name" value="BCAT-like_C"/>
</dbReference>
<dbReference type="EnsemblPlants" id="Pp3c14_21300V3.9">
    <property type="protein sequence ID" value="Pp3c14_21300V3.9"/>
    <property type="gene ID" value="Pp3c14_21300"/>
</dbReference>
<dbReference type="RefSeq" id="XP_024395092.1">
    <property type="nucleotide sequence ID" value="XM_024539324.2"/>
</dbReference>
<reference evidence="9" key="3">
    <citation type="submission" date="2020-12" db="UniProtKB">
        <authorList>
            <consortium name="EnsemblPlants"/>
        </authorList>
    </citation>
    <scope>IDENTIFICATION</scope>
</reference>
<dbReference type="Gramene" id="Pp3c14_21300V3.6">
    <property type="protein sequence ID" value="Pp3c14_21300V3.6"/>
    <property type="gene ID" value="Pp3c14_21300"/>
</dbReference>
<dbReference type="PANTHER" id="PTHR11825:SF44">
    <property type="entry name" value="BRANCHED-CHAIN-AMINO-ACID AMINOTRANSFERASE"/>
    <property type="match status" value="1"/>
</dbReference>